<accession>A0A926LBR3</accession>
<feature type="region of interest" description="Disordered" evidence="1">
    <location>
        <begin position="64"/>
        <end position="86"/>
    </location>
</feature>
<dbReference type="SUPFAM" id="SSF54736">
    <property type="entry name" value="ClpS-like"/>
    <property type="match status" value="1"/>
</dbReference>
<dbReference type="Pfam" id="PF00542">
    <property type="entry name" value="Ribosomal_L12"/>
    <property type="match status" value="1"/>
</dbReference>
<evidence type="ECO:0000313" key="4">
    <source>
        <dbReference type="Proteomes" id="UP000621210"/>
    </source>
</evidence>
<comment type="caution">
    <text evidence="3">The sequence shown here is derived from an EMBL/GenBank/DDBJ whole genome shotgun (WGS) entry which is preliminary data.</text>
</comment>
<dbReference type="InterPro" id="IPR013823">
    <property type="entry name" value="Ribosomal_bL12_C"/>
</dbReference>
<sequence length="173" mass="18450">MSAAADVVLTDPGARVLDVAQVVRRLTGLSLWRSKVLVDQAPVVILDGMPEETAETAVATLRDAGAQAEVRQKPEPPARRRNRRQGAHWWAVTSSCPGCCRGSWGSAFSLLMGRGLALLVVVVGRPWPLLSGLGRPRDGPGHGRTGAWRSPFSARDASGGRSRDHLFAQVGVV</sequence>
<organism evidence="3 4">
    <name type="scientific">Streptomyces griseicoloratus</name>
    <dbReference type="NCBI Taxonomy" id="2752516"/>
    <lineage>
        <taxon>Bacteria</taxon>
        <taxon>Bacillati</taxon>
        <taxon>Actinomycetota</taxon>
        <taxon>Actinomycetes</taxon>
        <taxon>Kitasatosporales</taxon>
        <taxon>Streptomycetaceae</taxon>
        <taxon>Streptomyces</taxon>
    </lineage>
</organism>
<feature type="region of interest" description="Disordered" evidence="1">
    <location>
        <begin position="133"/>
        <end position="160"/>
    </location>
</feature>
<evidence type="ECO:0000313" key="3">
    <source>
        <dbReference type="EMBL" id="MBD0424979.1"/>
    </source>
</evidence>
<reference evidence="3" key="1">
    <citation type="submission" date="2020-09" db="EMBL/GenBank/DDBJ databases">
        <title>Streptomyces grisecoloratus sp. nov., isolated from cotton soil.</title>
        <authorList>
            <person name="Xing L."/>
        </authorList>
    </citation>
    <scope>NUCLEOTIDE SEQUENCE</scope>
    <source>
        <strain evidence="3">TRM S81-3</strain>
    </source>
</reference>
<keyword evidence="3" id="KW-0689">Ribosomal protein</keyword>
<dbReference type="AlphaFoldDB" id="A0A926LBR3"/>
<gene>
    <name evidence="3" type="ORF">H0H10_38400</name>
</gene>
<evidence type="ECO:0000259" key="2">
    <source>
        <dbReference type="Pfam" id="PF00542"/>
    </source>
</evidence>
<dbReference type="Gene3D" id="3.30.1390.10">
    <property type="match status" value="1"/>
</dbReference>
<dbReference type="GO" id="GO:0003735">
    <property type="term" value="F:structural constituent of ribosome"/>
    <property type="evidence" value="ECO:0007669"/>
    <property type="project" value="InterPro"/>
</dbReference>
<keyword evidence="3" id="KW-0687">Ribonucleoprotein</keyword>
<reference evidence="3" key="2">
    <citation type="submission" date="2020-09" db="EMBL/GenBank/DDBJ databases">
        <authorList>
            <person name="Luo X."/>
        </authorList>
    </citation>
    <scope>NUCLEOTIDE SEQUENCE</scope>
    <source>
        <strain evidence="3">TRM S81-3</strain>
    </source>
</reference>
<feature type="domain" description="Large ribosomal subunit protein bL12 C-terminal" evidence="2">
    <location>
        <begin position="6"/>
        <end position="70"/>
    </location>
</feature>
<dbReference type="EMBL" id="JACVQF010000238">
    <property type="protein sequence ID" value="MBD0424979.1"/>
    <property type="molecule type" value="Genomic_DNA"/>
</dbReference>
<name>A0A926LBR3_9ACTN</name>
<dbReference type="GO" id="GO:0006412">
    <property type="term" value="P:translation"/>
    <property type="evidence" value="ECO:0007669"/>
    <property type="project" value="InterPro"/>
</dbReference>
<evidence type="ECO:0000256" key="1">
    <source>
        <dbReference type="SAM" id="MobiDB-lite"/>
    </source>
</evidence>
<dbReference type="GO" id="GO:0005840">
    <property type="term" value="C:ribosome"/>
    <property type="evidence" value="ECO:0007669"/>
    <property type="project" value="UniProtKB-KW"/>
</dbReference>
<dbReference type="InterPro" id="IPR014719">
    <property type="entry name" value="Ribosomal_bL12_C/ClpS-like"/>
</dbReference>
<proteinExistence type="predicted"/>
<dbReference type="Proteomes" id="UP000621210">
    <property type="component" value="Unassembled WGS sequence"/>
</dbReference>
<keyword evidence="4" id="KW-1185">Reference proteome</keyword>
<protein>
    <submittedName>
        <fullName evidence="3">Ribosomal protein L7/L12</fullName>
    </submittedName>
</protein>